<evidence type="ECO:0000313" key="5">
    <source>
        <dbReference type="EMBL" id="CAI7989329.1"/>
    </source>
</evidence>
<dbReference type="InterPro" id="IPR038081">
    <property type="entry name" value="CalX-like_sf"/>
</dbReference>
<dbReference type="SUPFAM" id="SSF141072">
    <property type="entry name" value="CalX-like"/>
    <property type="match status" value="1"/>
</dbReference>
<accession>A0AA35QRP7</accession>
<dbReference type="Pfam" id="PF03160">
    <property type="entry name" value="Calx-beta"/>
    <property type="match status" value="1"/>
</dbReference>
<protein>
    <recommendedName>
        <fullName evidence="4">Calx-beta domain-containing protein</fullName>
    </recommendedName>
</protein>
<gene>
    <name evidence="5" type="ORF">GBAR_LOCUS188</name>
</gene>
<keyword evidence="6" id="KW-1185">Reference proteome</keyword>
<proteinExistence type="predicted"/>
<organism evidence="5 6">
    <name type="scientific">Geodia barretti</name>
    <name type="common">Barrett's horny sponge</name>
    <dbReference type="NCBI Taxonomy" id="519541"/>
    <lineage>
        <taxon>Eukaryota</taxon>
        <taxon>Metazoa</taxon>
        <taxon>Porifera</taxon>
        <taxon>Demospongiae</taxon>
        <taxon>Heteroscleromorpha</taxon>
        <taxon>Tetractinellida</taxon>
        <taxon>Astrophorina</taxon>
        <taxon>Geodiidae</taxon>
        <taxon>Geodia</taxon>
    </lineage>
</organism>
<dbReference type="EMBL" id="CASHTH010000030">
    <property type="protein sequence ID" value="CAI7989329.1"/>
    <property type="molecule type" value="Genomic_DNA"/>
</dbReference>
<feature type="non-terminal residue" evidence="5">
    <location>
        <position position="157"/>
    </location>
</feature>
<keyword evidence="1" id="KW-0732">Signal</keyword>
<feature type="non-terminal residue" evidence="5">
    <location>
        <position position="1"/>
    </location>
</feature>
<dbReference type="Gene3D" id="2.60.40.2030">
    <property type="match status" value="1"/>
</dbReference>
<keyword evidence="2" id="KW-0677">Repeat</keyword>
<evidence type="ECO:0000256" key="2">
    <source>
        <dbReference type="ARBA" id="ARBA00022737"/>
    </source>
</evidence>
<dbReference type="AlphaFoldDB" id="A0AA35QRP7"/>
<feature type="domain" description="Calx-beta" evidence="4">
    <location>
        <begin position="25"/>
        <end position="91"/>
    </location>
</feature>
<evidence type="ECO:0000313" key="6">
    <source>
        <dbReference type="Proteomes" id="UP001174909"/>
    </source>
</evidence>
<sequence>GSAESELSVFCVPAKIICWIFNNTGDTDYNTAPNTPSVVFTADEAMHCIDITIEVDGAVENSEMFSVMLSTTEERVNLFPALANITIIDNDNVIIGFAGGAMIRFVNESSSQIEECVVLSHFNLQRELTVTIVTEEESATVEDFNPLDAFSVVFHTR</sequence>
<reference evidence="5" key="1">
    <citation type="submission" date="2023-03" db="EMBL/GenBank/DDBJ databases">
        <authorList>
            <person name="Steffen K."/>
            <person name="Cardenas P."/>
        </authorList>
    </citation>
    <scope>NUCLEOTIDE SEQUENCE</scope>
</reference>
<name>A0AA35QRP7_GEOBA</name>
<evidence type="ECO:0000259" key="4">
    <source>
        <dbReference type="Pfam" id="PF03160"/>
    </source>
</evidence>
<keyword evidence="3" id="KW-0106">Calcium</keyword>
<dbReference type="GO" id="GO:0016020">
    <property type="term" value="C:membrane"/>
    <property type="evidence" value="ECO:0007669"/>
    <property type="project" value="InterPro"/>
</dbReference>
<evidence type="ECO:0000256" key="1">
    <source>
        <dbReference type="ARBA" id="ARBA00022729"/>
    </source>
</evidence>
<evidence type="ECO:0000256" key="3">
    <source>
        <dbReference type="ARBA" id="ARBA00022837"/>
    </source>
</evidence>
<dbReference type="GO" id="GO:0007154">
    <property type="term" value="P:cell communication"/>
    <property type="evidence" value="ECO:0007669"/>
    <property type="project" value="InterPro"/>
</dbReference>
<dbReference type="InterPro" id="IPR003644">
    <property type="entry name" value="Calx_beta"/>
</dbReference>
<comment type="caution">
    <text evidence="5">The sequence shown here is derived from an EMBL/GenBank/DDBJ whole genome shotgun (WGS) entry which is preliminary data.</text>
</comment>
<dbReference type="Proteomes" id="UP001174909">
    <property type="component" value="Unassembled WGS sequence"/>
</dbReference>